<dbReference type="InterPro" id="IPR050536">
    <property type="entry name" value="DtxR_MntR_Metal-Reg"/>
</dbReference>
<dbReference type="PANTHER" id="PTHR33238">
    <property type="entry name" value="IRON (METAL) DEPENDENT REPRESSOR, DTXR FAMILY"/>
    <property type="match status" value="1"/>
</dbReference>
<evidence type="ECO:0000256" key="1">
    <source>
        <dbReference type="ARBA" id="ARBA00004496"/>
    </source>
</evidence>
<reference evidence="15 16" key="1">
    <citation type="submission" date="2022-12" db="EMBL/GenBank/DDBJ databases">
        <title>Chitinophagaceae gen. sp. nov., a new member of the family Chitinophagaceae, isolated from soil in a chemical factory.</title>
        <authorList>
            <person name="Ke Z."/>
        </authorList>
    </citation>
    <scope>NUCLEOTIDE SEQUENCE [LARGE SCALE GENOMIC DNA]</scope>
    <source>
        <strain evidence="15 16">LY-5</strain>
    </source>
</reference>
<keyword evidence="5" id="KW-0963">Cytoplasm</keyword>
<dbReference type="PROSITE" id="PS50944">
    <property type="entry name" value="HTH_DTXR"/>
    <property type="match status" value="1"/>
</dbReference>
<dbReference type="PANTHER" id="PTHR33238:SF11">
    <property type="entry name" value="TRANSCRIPTIONAL REGULATOR MNTR"/>
    <property type="match status" value="1"/>
</dbReference>
<evidence type="ECO:0000256" key="7">
    <source>
        <dbReference type="ARBA" id="ARBA00023015"/>
    </source>
</evidence>
<dbReference type="Gene3D" id="2.30.30.90">
    <property type="match status" value="1"/>
</dbReference>
<comment type="subcellular location">
    <subcellularLocation>
        <location evidence="1">Cytoplasm</location>
    </subcellularLocation>
</comment>
<accession>A0ABT4UNZ8</accession>
<evidence type="ECO:0000313" key="16">
    <source>
        <dbReference type="Proteomes" id="UP001210231"/>
    </source>
</evidence>
<keyword evidence="10" id="KW-0804">Transcription</keyword>
<dbReference type="EMBL" id="JAQGEF010000034">
    <property type="protein sequence ID" value="MDA3616561.1"/>
    <property type="molecule type" value="Genomic_DNA"/>
</dbReference>
<dbReference type="InterPro" id="IPR036388">
    <property type="entry name" value="WH-like_DNA-bd_sf"/>
</dbReference>
<evidence type="ECO:0000256" key="4">
    <source>
        <dbReference type="ARBA" id="ARBA00022386"/>
    </source>
</evidence>
<dbReference type="InterPro" id="IPR036421">
    <property type="entry name" value="Fe_dep_repressor_sf"/>
</dbReference>
<evidence type="ECO:0000313" key="15">
    <source>
        <dbReference type="EMBL" id="MDA3616561.1"/>
    </source>
</evidence>
<dbReference type="Pfam" id="PF01325">
    <property type="entry name" value="Fe_dep_repress"/>
    <property type="match status" value="1"/>
</dbReference>
<organism evidence="15 16">
    <name type="scientific">Polluticaenibacter yanchengensis</name>
    <dbReference type="NCBI Taxonomy" id="3014562"/>
    <lineage>
        <taxon>Bacteria</taxon>
        <taxon>Pseudomonadati</taxon>
        <taxon>Bacteroidota</taxon>
        <taxon>Chitinophagia</taxon>
        <taxon>Chitinophagales</taxon>
        <taxon>Chitinophagaceae</taxon>
        <taxon>Polluticaenibacter</taxon>
    </lineage>
</organism>
<dbReference type="RefSeq" id="WP_407032891.1">
    <property type="nucleotide sequence ID" value="NZ_JAQGEF010000034.1"/>
</dbReference>
<evidence type="ECO:0000256" key="2">
    <source>
        <dbReference type="ARBA" id="ARBA00007871"/>
    </source>
</evidence>
<evidence type="ECO:0000256" key="10">
    <source>
        <dbReference type="ARBA" id="ARBA00023163"/>
    </source>
</evidence>
<dbReference type="Gene3D" id="1.10.10.10">
    <property type="entry name" value="Winged helix-like DNA-binding domain superfamily/Winged helix DNA-binding domain"/>
    <property type="match status" value="1"/>
</dbReference>
<comment type="caution">
    <text evidence="15">The sequence shown here is derived from an EMBL/GenBank/DDBJ whole genome shotgun (WGS) entry which is preliminary data.</text>
</comment>
<dbReference type="Gene3D" id="1.10.60.10">
    <property type="entry name" value="Iron dependent repressor, metal binding and dimerisation domain"/>
    <property type="match status" value="1"/>
</dbReference>
<comment type="subunit">
    <text evidence="3">Homodimer.</text>
</comment>
<keyword evidence="7" id="KW-0805">Transcription regulation</keyword>
<keyword evidence="6" id="KW-0678">Repressor</keyword>
<keyword evidence="16" id="KW-1185">Reference proteome</keyword>
<evidence type="ECO:0000256" key="11">
    <source>
        <dbReference type="ARBA" id="ARBA00023211"/>
    </source>
</evidence>
<comment type="function">
    <text evidence="12">In the presence of manganese, represses expression of mntH and mntS. Up-regulates expression of mntP.</text>
</comment>
<evidence type="ECO:0000256" key="6">
    <source>
        <dbReference type="ARBA" id="ARBA00022491"/>
    </source>
</evidence>
<evidence type="ECO:0000259" key="14">
    <source>
        <dbReference type="PROSITE" id="PS50944"/>
    </source>
</evidence>
<dbReference type="InterPro" id="IPR022689">
    <property type="entry name" value="Iron_dep_repressor"/>
</dbReference>
<dbReference type="InterPro" id="IPR038157">
    <property type="entry name" value="FeoA_core_dom"/>
</dbReference>
<dbReference type="Proteomes" id="UP001210231">
    <property type="component" value="Unassembled WGS sequence"/>
</dbReference>
<comment type="similarity">
    <text evidence="2">Belongs to the DtxR/MntR family.</text>
</comment>
<name>A0ABT4UNZ8_9BACT</name>
<dbReference type="InterPro" id="IPR001367">
    <property type="entry name" value="Fe_dep_repressor"/>
</dbReference>
<evidence type="ECO:0000256" key="9">
    <source>
        <dbReference type="ARBA" id="ARBA00023159"/>
    </source>
</evidence>
<dbReference type="SUPFAM" id="SSF47979">
    <property type="entry name" value="Iron-dependent repressor protein, dimerization domain"/>
    <property type="match status" value="1"/>
</dbReference>
<dbReference type="InterPro" id="IPR022687">
    <property type="entry name" value="HTH_DTXR"/>
</dbReference>
<feature type="domain" description="HTH dtxR-type" evidence="14">
    <location>
        <begin position="9"/>
        <end position="70"/>
    </location>
</feature>
<evidence type="ECO:0000256" key="3">
    <source>
        <dbReference type="ARBA" id="ARBA00011738"/>
    </source>
</evidence>
<dbReference type="SMART" id="SM00529">
    <property type="entry name" value="HTH_DTXR"/>
    <property type="match status" value="1"/>
</dbReference>
<dbReference type="SUPFAM" id="SSF46785">
    <property type="entry name" value="Winged helix' DNA-binding domain"/>
    <property type="match status" value="1"/>
</dbReference>
<evidence type="ECO:0000256" key="13">
    <source>
        <dbReference type="ARBA" id="ARBA00032593"/>
    </source>
</evidence>
<sequence length="226" mass="26003">MLHKTNGMFTPIEENYLKALFSLANSNGEVNVNELSKHLNIKMPTVNSMIKKFAEKDLVIYESYKPVQLSPKGKKEAAKIIRKHRLTEMFLVQVMGFGWEEVHEIAEQIEHIKSNNFFDKMDELLDYPQFDPHGSPIPDKNGKVINPHFIKLSDCKLNDNVIIKAISDSSNEFLLFLNSKEIHLGNKAEITGIETYDKTFTLKFSRNKTEVFSKLVCDKLLVQKIE</sequence>
<dbReference type="InterPro" id="IPR036390">
    <property type="entry name" value="WH_DNA-bd_sf"/>
</dbReference>
<evidence type="ECO:0000256" key="12">
    <source>
        <dbReference type="ARBA" id="ARBA00025185"/>
    </source>
</evidence>
<evidence type="ECO:0000256" key="8">
    <source>
        <dbReference type="ARBA" id="ARBA00023125"/>
    </source>
</evidence>
<gene>
    <name evidence="15" type="ORF">O3P16_17245</name>
</gene>
<evidence type="ECO:0000256" key="5">
    <source>
        <dbReference type="ARBA" id="ARBA00022490"/>
    </source>
</evidence>
<keyword evidence="11" id="KW-0464">Manganese</keyword>
<protein>
    <recommendedName>
        <fullName evidence="4">Transcriptional regulator MntR</fullName>
    </recommendedName>
    <alternativeName>
        <fullName evidence="13">Manganese transport regulator</fullName>
    </alternativeName>
</protein>
<dbReference type="Pfam" id="PF02742">
    <property type="entry name" value="Fe_dep_repr_C"/>
    <property type="match status" value="1"/>
</dbReference>
<keyword evidence="8" id="KW-0238">DNA-binding</keyword>
<proteinExistence type="inferred from homology"/>
<keyword evidence="9" id="KW-0010">Activator</keyword>